<feature type="repeat" description="ANK" evidence="3">
    <location>
        <begin position="803"/>
        <end position="835"/>
    </location>
</feature>
<feature type="repeat" description="ANK" evidence="3">
    <location>
        <begin position="643"/>
        <end position="675"/>
    </location>
</feature>
<dbReference type="InterPro" id="IPR002110">
    <property type="entry name" value="Ankyrin_rpt"/>
</dbReference>
<keyword evidence="2 3" id="KW-0040">ANK repeat</keyword>
<evidence type="ECO:0000256" key="1">
    <source>
        <dbReference type="ARBA" id="ARBA00022737"/>
    </source>
</evidence>
<feature type="repeat" description="ANK" evidence="3">
    <location>
        <begin position="610"/>
        <end position="642"/>
    </location>
</feature>
<protein>
    <submittedName>
        <fullName evidence="4">Uncharacterized protein</fullName>
    </submittedName>
</protein>
<accession>A0A0D1ZBP2</accession>
<evidence type="ECO:0000313" key="5">
    <source>
        <dbReference type="Proteomes" id="UP000054302"/>
    </source>
</evidence>
<dbReference type="OMA" id="AMKGHEA"/>
<dbReference type="STRING" id="212818.A0A0D1ZBP2"/>
<evidence type="ECO:0000256" key="3">
    <source>
        <dbReference type="PROSITE-ProRule" id="PRU00023"/>
    </source>
</evidence>
<dbReference type="PANTHER" id="PTHR24198">
    <property type="entry name" value="ANKYRIN REPEAT AND PROTEIN KINASE DOMAIN-CONTAINING PROTEIN"/>
    <property type="match status" value="1"/>
</dbReference>
<dbReference type="EMBL" id="KN847523">
    <property type="protein sequence ID" value="KIV92112.1"/>
    <property type="molecule type" value="Genomic_DNA"/>
</dbReference>
<dbReference type="Proteomes" id="UP000054302">
    <property type="component" value="Unassembled WGS sequence"/>
</dbReference>
<dbReference type="Pfam" id="PF12796">
    <property type="entry name" value="Ank_2"/>
    <property type="match status" value="4"/>
</dbReference>
<reference evidence="4 5" key="1">
    <citation type="submission" date="2015-01" db="EMBL/GenBank/DDBJ databases">
        <title>The Genome Sequence of Exophiala mesophila CBS40295.</title>
        <authorList>
            <consortium name="The Broad Institute Genomics Platform"/>
            <person name="Cuomo C."/>
            <person name="de Hoog S."/>
            <person name="Gorbushina A."/>
            <person name="Stielow B."/>
            <person name="Teixiera M."/>
            <person name="Abouelleil A."/>
            <person name="Chapman S.B."/>
            <person name="Priest M."/>
            <person name="Young S.K."/>
            <person name="Wortman J."/>
            <person name="Nusbaum C."/>
            <person name="Birren B."/>
        </authorList>
    </citation>
    <scope>NUCLEOTIDE SEQUENCE [LARGE SCALE GENOMIC DNA]</scope>
    <source>
        <strain evidence="4 5">CBS 40295</strain>
    </source>
</reference>
<dbReference type="PROSITE" id="PS50088">
    <property type="entry name" value="ANK_REPEAT"/>
    <property type="match status" value="5"/>
</dbReference>
<dbReference type="AlphaFoldDB" id="A0A0D1ZBP2"/>
<sequence length="874" mass="94572">MHLLTPEGILVESCLRILNLANSTSAHLTEYSGDNLYKNPSFGDFVDVFLRLRKIVREIQDGVSREAAHEGRLPRQLVEELVARMDRTAQSLISADLALIKLIMHRKKKGIRKMIQGLKSNSFDNDMSKLSRSLSQDYDAMRIGWLALSESLEQPGPIGTEKLPTVQSSVTEWKPNASNVSSPATLRYSRDDTQAVHAHQTDQIFNDMSSVGSIRREQGVLPPGLLATGKDNKLIVASRDGATASEHSLIAHSPRQAVQEPNGLVLTPERGKLLPAQPIVGHAFITDSGSPMTLGGVDLVSAVRRKDHQNLKHALEKGVLSADLDRLDLLSQAVQGEDILCTKLLLTHGATVDHIDQNGFSIILLATATLSVELTRQLLDHGASPDFGATSARLSPLVLAALNGQNAIVELLLSHGSNANALLADGETPFIACIRSGVNIDIVKTILDSGAAPDGKTSDGKTPLVEAIISRRLDIVTALLDKGASPNLAGPKHPLWQATYYPPALKLLLSRGAKPKMATGIMELAASINNIESIKILLAAGESPNQRKDGLYTPLCSAIRDNRGDIVALLLEHNADPNLAASEYPAWKCISHGRFHLLPSIVAKGANLLEPAGILELAVAHNNLEAMSYLLEKGIDVNAHNAKGQTPLTTAIRENLLRCVDLLLKHGADVLLRGEDWPLCMAVSKPAILRCLLRKLNDTSRVTKGVMELAVRAGQLDSVKLLYKAGISVEDKSGGVFSPLTSAVRDNHKAIVRFLLEEAGADVNEPGEHLPLVKAIRQSSGSNDTETIQLLLESGADVNLMYRGWNAVMQAIEKGNPELLRLLIDKGNGIDLQTIDPESGKKVIDIVRDRGWSEGIEMLMECQHQVRMITSTTD</sequence>
<dbReference type="SMART" id="SM00248">
    <property type="entry name" value="ANK"/>
    <property type="match status" value="13"/>
</dbReference>
<dbReference type="VEuPathDB" id="FungiDB:PV10_06578"/>
<dbReference type="PROSITE" id="PS50297">
    <property type="entry name" value="ANK_REP_REGION"/>
    <property type="match status" value="3"/>
</dbReference>
<name>A0A0D1ZBP2_EXOME</name>
<dbReference type="PANTHER" id="PTHR24198:SF165">
    <property type="entry name" value="ANKYRIN REPEAT-CONTAINING PROTEIN-RELATED"/>
    <property type="match status" value="1"/>
</dbReference>
<keyword evidence="1" id="KW-0677">Repeat</keyword>
<evidence type="ECO:0000313" key="4">
    <source>
        <dbReference type="EMBL" id="KIV92112.1"/>
    </source>
</evidence>
<dbReference type="GeneID" id="27324423"/>
<dbReference type="SUPFAM" id="SSF48403">
    <property type="entry name" value="Ankyrin repeat"/>
    <property type="match status" value="2"/>
</dbReference>
<dbReference type="Gene3D" id="1.25.40.20">
    <property type="entry name" value="Ankyrin repeat-containing domain"/>
    <property type="match status" value="3"/>
</dbReference>
<organism evidence="4 5">
    <name type="scientific">Exophiala mesophila</name>
    <name type="common">Black yeast-like fungus</name>
    <dbReference type="NCBI Taxonomy" id="212818"/>
    <lineage>
        <taxon>Eukaryota</taxon>
        <taxon>Fungi</taxon>
        <taxon>Dikarya</taxon>
        <taxon>Ascomycota</taxon>
        <taxon>Pezizomycotina</taxon>
        <taxon>Eurotiomycetes</taxon>
        <taxon>Chaetothyriomycetidae</taxon>
        <taxon>Chaetothyriales</taxon>
        <taxon>Herpotrichiellaceae</taxon>
        <taxon>Exophiala</taxon>
    </lineage>
</organism>
<gene>
    <name evidence="4" type="ORF">PV10_06578</name>
</gene>
<proteinExistence type="predicted"/>
<feature type="repeat" description="ANK" evidence="3">
    <location>
        <begin position="392"/>
        <end position="424"/>
    </location>
</feature>
<dbReference type="HOGENOM" id="CLU_014021_0_0_1"/>
<dbReference type="RefSeq" id="XP_016223686.1">
    <property type="nucleotide sequence ID" value="XM_016371393.1"/>
</dbReference>
<feature type="repeat" description="ANK" evidence="3">
    <location>
        <begin position="459"/>
        <end position="491"/>
    </location>
</feature>
<keyword evidence="5" id="KW-1185">Reference proteome</keyword>
<evidence type="ECO:0000256" key="2">
    <source>
        <dbReference type="ARBA" id="ARBA00023043"/>
    </source>
</evidence>
<dbReference type="InterPro" id="IPR036770">
    <property type="entry name" value="Ankyrin_rpt-contain_sf"/>
</dbReference>
<dbReference type="OrthoDB" id="20872at2759"/>